<protein>
    <recommendedName>
        <fullName evidence="3 7">Deoxyribose-phosphate aldolase</fullName>
        <ecNumber evidence="3 7">4.1.2.4</ecNumber>
    </recommendedName>
</protein>
<keyword evidence="9" id="KW-1185">Reference proteome</keyword>
<keyword evidence="4 8" id="KW-0456">Lyase</keyword>
<dbReference type="Gene3D" id="3.20.20.70">
    <property type="entry name" value="Aldolase class I"/>
    <property type="match status" value="1"/>
</dbReference>
<dbReference type="SUPFAM" id="SSF51569">
    <property type="entry name" value="Aldolase"/>
    <property type="match status" value="1"/>
</dbReference>
<dbReference type="InterPro" id="IPR002915">
    <property type="entry name" value="DeoC/FbaB/LacD_aldolase"/>
</dbReference>
<comment type="pathway">
    <text evidence="1">Carbohydrate degradation; 2-deoxy-D-ribose 1-phosphate degradation; D-glyceraldehyde 3-phosphate and acetaldehyde from 2-deoxy-alpha-D-ribose 1-phosphate: step 2/2.</text>
</comment>
<dbReference type="Pfam" id="PF01791">
    <property type="entry name" value="DeoC"/>
    <property type="match status" value="1"/>
</dbReference>
<dbReference type="GO" id="GO:0009264">
    <property type="term" value="P:deoxyribonucleotide catabolic process"/>
    <property type="evidence" value="ECO:0007669"/>
    <property type="project" value="UniProtKB-UniRule"/>
</dbReference>
<dbReference type="CDD" id="cd00959">
    <property type="entry name" value="DeoC"/>
    <property type="match status" value="1"/>
</dbReference>
<dbReference type="NCBIfam" id="TIGR00126">
    <property type="entry name" value="deoC"/>
    <property type="match status" value="1"/>
</dbReference>
<dbReference type="EMBL" id="CP072133">
    <property type="protein sequence ID" value="QTH70299.1"/>
    <property type="molecule type" value="Genomic_DNA"/>
</dbReference>
<evidence type="ECO:0000313" key="8">
    <source>
        <dbReference type="EMBL" id="QTH70299.1"/>
    </source>
</evidence>
<dbReference type="InterPro" id="IPR011343">
    <property type="entry name" value="DeoC"/>
</dbReference>
<dbReference type="PIRSF" id="PIRSF001357">
    <property type="entry name" value="DeoC"/>
    <property type="match status" value="1"/>
</dbReference>
<dbReference type="PANTHER" id="PTHR10889:SF3">
    <property type="entry name" value="DEOXYRIBOSE-PHOSPHATE ALDOLASE"/>
    <property type="match status" value="1"/>
</dbReference>
<dbReference type="EC" id="4.1.2.4" evidence="3 7"/>
<evidence type="ECO:0000256" key="5">
    <source>
        <dbReference type="ARBA" id="ARBA00023270"/>
    </source>
</evidence>
<dbReference type="Proteomes" id="UP000664904">
    <property type="component" value="Chromosome"/>
</dbReference>
<keyword evidence="5" id="KW-0704">Schiff base</keyword>
<dbReference type="GO" id="GO:0005737">
    <property type="term" value="C:cytoplasm"/>
    <property type="evidence" value="ECO:0007669"/>
    <property type="project" value="InterPro"/>
</dbReference>
<organism evidence="8 9">
    <name type="scientific">Pseudoalteromonas xiamenensis</name>
    <dbReference type="NCBI Taxonomy" id="882626"/>
    <lineage>
        <taxon>Bacteria</taxon>
        <taxon>Pseudomonadati</taxon>
        <taxon>Pseudomonadota</taxon>
        <taxon>Gammaproteobacteria</taxon>
        <taxon>Alteromonadales</taxon>
        <taxon>Pseudoalteromonadaceae</taxon>
        <taxon>Pseudoalteromonas</taxon>
    </lineage>
</organism>
<proteinExistence type="inferred from homology"/>
<dbReference type="PANTHER" id="PTHR10889">
    <property type="entry name" value="DEOXYRIBOSE-PHOSPHATE ALDOLASE"/>
    <property type="match status" value="1"/>
</dbReference>
<dbReference type="GO" id="GO:0004139">
    <property type="term" value="F:deoxyribose-phosphate aldolase activity"/>
    <property type="evidence" value="ECO:0007669"/>
    <property type="project" value="UniProtKB-UniRule"/>
</dbReference>
<dbReference type="KEGG" id="pxi:J5O05_09690"/>
<evidence type="ECO:0000256" key="7">
    <source>
        <dbReference type="NCBIfam" id="TIGR00126"/>
    </source>
</evidence>
<evidence type="ECO:0000256" key="1">
    <source>
        <dbReference type="ARBA" id="ARBA00004816"/>
    </source>
</evidence>
<name>A0A975HJU9_9GAMM</name>
<evidence type="ECO:0000313" key="9">
    <source>
        <dbReference type="Proteomes" id="UP000664904"/>
    </source>
</evidence>
<dbReference type="GO" id="GO:0016052">
    <property type="term" value="P:carbohydrate catabolic process"/>
    <property type="evidence" value="ECO:0007669"/>
    <property type="project" value="TreeGrafter"/>
</dbReference>
<gene>
    <name evidence="8" type="primary">deoC</name>
    <name evidence="8" type="ORF">J5O05_09690</name>
</gene>
<comment type="catalytic activity">
    <reaction evidence="6">
        <text>2-deoxy-D-ribose 5-phosphate = D-glyceraldehyde 3-phosphate + acetaldehyde</text>
        <dbReference type="Rhea" id="RHEA:12821"/>
        <dbReference type="ChEBI" id="CHEBI:15343"/>
        <dbReference type="ChEBI" id="CHEBI:59776"/>
        <dbReference type="ChEBI" id="CHEBI:62877"/>
        <dbReference type="EC" id="4.1.2.4"/>
    </reaction>
</comment>
<reference evidence="8" key="1">
    <citation type="submission" date="2021-03" db="EMBL/GenBank/DDBJ databases">
        <title>Complete Genome of Pseudoalteromonas xiamenensis STKMTI.2, a new potential marine bacterium producing anti-Vibrio compounds.</title>
        <authorList>
            <person name="Handayani D.P."/>
            <person name="Isnansetyo A."/>
            <person name="Istiqomah I."/>
            <person name="Jumina J."/>
        </authorList>
    </citation>
    <scope>NUCLEOTIDE SEQUENCE</scope>
    <source>
        <strain evidence="8">STKMTI.2</strain>
    </source>
</reference>
<dbReference type="RefSeq" id="WP_208841895.1">
    <property type="nucleotide sequence ID" value="NZ_CP072133.1"/>
</dbReference>
<evidence type="ECO:0000256" key="2">
    <source>
        <dbReference type="ARBA" id="ARBA00009473"/>
    </source>
</evidence>
<evidence type="ECO:0000256" key="3">
    <source>
        <dbReference type="ARBA" id="ARBA00012515"/>
    </source>
</evidence>
<sequence>MALNTLSDHDAALIALRCMDLTSLNENDTNDQISQLCAQTNQKAGHVAAVCVYPQFVQLAKQTLDNRVLVATVTNFPHGNPDVDSAVRETADAVKAGADEVDVVFPYRALLSGDEQIGFELVSACKQACGEHALLKVIIESGELQTPEAIQKASEISIRAGADFIKTSTGKVSINATLDAAEIMLKAIHVSGKPVGFKAAGGVRTVAEARKYIELALHIMGADWVSPATFRFGASGLLHDVLQVLGAAQQSATTQAGY</sequence>
<dbReference type="AlphaFoldDB" id="A0A975HJU9"/>
<comment type="similarity">
    <text evidence="2">Belongs to the DeoC/FbaB aldolase family. DeoC type 2 subfamily.</text>
</comment>
<dbReference type="SMART" id="SM01133">
    <property type="entry name" value="DeoC"/>
    <property type="match status" value="1"/>
</dbReference>
<dbReference type="InterPro" id="IPR013785">
    <property type="entry name" value="Aldolase_TIM"/>
</dbReference>
<evidence type="ECO:0000256" key="4">
    <source>
        <dbReference type="ARBA" id="ARBA00023239"/>
    </source>
</evidence>
<accession>A0A975HJU9</accession>
<evidence type="ECO:0000256" key="6">
    <source>
        <dbReference type="ARBA" id="ARBA00048791"/>
    </source>
</evidence>